<dbReference type="InterPro" id="IPR013783">
    <property type="entry name" value="Ig-like_fold"/>
</dbReference>
<keyword evidence="2" id="KW-0614">Plasmid</keyword>
<dbReference type="GeneID" id="67466838"/>
<keyword evidence="3" id="KW-1185">Reference proteome</keyword>
<accession>A0A1W6WYG7</accession>
<geneLocation type="plasmid" evidence="2 3">
    <name>poh2</name>
</geneLocation>
<gene>
    <name evidence="2" type="ORF">CAB88_31735</name>
</gene>
<dbReference type="Gene3D" id="2.60.40.10">
    <property type="entry name" value="Immunoglobulins"/>
    <property type="match status" value="1"/>
</dbReference>
<name>A0A1W6WYG7_BACTU</name>
<sequence length="726" mass="84799">MKHKVLKIALSSLIVSSIFQYPVKEAHAEKQTTRWIHYGEIQKDMRWENPKIVPYPNQEYGDYPDSIAYDQDGQTGILKATRIKLTPKEKVHHKDSIYRTETKEFTKTVSNTYHTNDQSLVPKEVTINEDGYQGKIPLVGNVEWSKNWETNRTVNLDGHWEDNIFRRYSWQAPAPSSISKNYYDERSGQTLNFQVPQLGDKYSVDSKGMWIQSRSEGRAEYYDGAGNSRLGFMSYNPYTYYGDMYNFSDSKPLKPDTYYGLEPDKENWIVEDWGWDEWDVQDAEDPRWHYKTAQFGYRWKSESGRTNRYRKGVWIDYIKQVQGYRYAQEYRGTFNLPDILKDFTGKATYKGKLSKEVFDHWNEYDTSGKWDVEVEYVGDIRATNLKAQSITILDSNNKAINHLVKGQEYKAKVDFINDGELDVKAFKIAFYQDNKKLQTIDIKSMKKGEKATKYFTFKAEDSGDHTFRAKVDDENVIKEINENDNEVSTNPYVNTVPKIELKYNPNPVFEGDNVTLEMLPSDEDPRDKEKLQVILEMKENQGNWKKVFEEKKAISGKTLQYKIDSIKDGSYEFKATVTDPHGEKGEAKVSFKAEPLSIKGKVDHTKEWQEIHKKLNHLPEQFVSGEKFVTSAIVTNYPIEFVTLEFKGMQVNKQDLIIRKPLNSSHPIYNLDIFEPSMTDPRTKLEKGNIYFMFTAKWKNGIIKRDIVTVEIIEDAYNTFDFYRTN</sequence>
<organism evidence="2 3">
    <name type="scientific">Bacillus thuringiensis</name>
    <dbReference type="NCBI Taxonomy" id="1428"/>
    <lineage>
        <taxon>Bacteria</taxon>
        <taxon>Bacillati</taxon>
        <taxon>Bacillota</taxon>
        <taxon>Bacilli</taxon>
        <taxon>Bacillales</taxon>
        <taxon>Bacillaceae</taxon>
        <taxon>Bacillus</taxon>
        <taxon>Bacillus cereus group</taxon>
    </lineage>
</organism>
<dbReference type="RefSeq" id="WP_000681204.1">
    <property type="nucleotide sequence ID" value="NZ_CP011357.1"/>
</dbReference>
<proteinExistence type="predicted"/>
<dbReference type="KEGG" id="bthy:AQ980_31380"/>
<feature type="domain" description="CARDB" evidence="1">
    <location>
        <begin position="395"/>
        <end position="488"/>
    </location>
</feature>
<evidence type="ECO:0000313" key="3">
    <source>
        <dbReference type="Proteomes" id="UP000194143"/>
    </source>
</evidence>
<dbReference type="EMBL" id="CP021063">
    <property type="protein sequence ID" value="ARP61584.1"/>
    <property type="molecule type" value="Genomic_DNA"/>
</dbReference>
<dbReference type="Pfam" id="PF07705">
    <property type="entry name" value="CARDB"/>
    <property type="match status" value="1"/>
</dbReference>
<evidence type="ECO:0000313" key="2">
    <source>
        <dbReference type="EMBL" id="ARP61584.1"/>
    </source>
</evidence>
<evidence type="ECO:0000259" key="1">
    <source>
        <dbReference type="Pfam" id="PF07705"/>
    </source>
</evidence>
<dbReference type="AlphaFoldDB" id="A0A1W6WYG7"/>
<reference evidence="2 3" key="1">
    <citation type="submission" date="2017-04" db="EMBL/GenBank/DDBJ databases">
        <title>Complete Genome Sequence of Bacillus thuringiensis type Strain ATCC 10792.</title>
        <authorList>
            <person name="Oh D.-H."/>
            <person name="Park B.-J."/>
            <person name="Shuai W."/>
            <person name="Chelliah R."/>
        </authorList>
    </citation>
    <scope>NUCLEOTIDE SEQUENCE [LARGE SCALE GENOMIC DNA]</scope>
    <source>
        <strain evidence="2 3">ATCC 10792</strain>
        <plasmid evidence="2 3">poh2</plasmid>
    </source>
</reference>
<protein>
    <submittedName>
        <fullName evidence="2">Peptidase</fullName>
    </submittedName>
</protein>
<dbReference type="Proteomes" id="UP000194143">
    <property type="component" value="Plasmid poh2"/>
</dbReference>
<dbReference type="InterPro" id="IPR011635">
    <property type="entry name" value="CARDB"/>
</dbReference>